<protein>
    <submittedName>
        <fullName evidence="1">Uncharacterized protein</fullName>
    </submittedName>
</protein>
<evidence type="ECO:0000313" key="1">
    <source>
        <dbReference type="EMBL" id="GAA5502363.1"/>
    </source>
</evidence>
<accession>A0ABP9VAS0</accession>
<dbReference type="EMBL" id="BAABRN010000022">
    <property type="protein sequence ID" value="GAA5502363.1"/>
    <property type="molecule type" value="Genomic_DNA"/>
</dbReference>
<organism evidence="1 2">
    <name type="scientific">Deinococcus xinjiangensis</name>
    <dbReference type="NCBI Taxonomy" id="457454"/>
    <lineage>
        <taxon>Bacteria</taxon>
        <taxon>Thermotogati</taxon>
        <taxon>Deinococcota</taxon>
        <taxon>Deinococci</taxon>
        <taxon>Deinococcales</taxon>
        <taxon>Deinococcaceae</taxon>
        <taxon>Deinococcus</taxon>
    </lineage>
</organism>
<evidence type="ECO:0000313" key="2">
    <source>
        <dbReference type="Proteomes" id="UP001458946"/>
    </source>
</evidence>
<name>A0ABP9VAS0_9DEIO</name>
<dbReference type="RefSeq" id="WP_353542335.1">
    <property type="nucleotide sequence ID" value="NZ_BAABRN010000022.1"/>
</dbReference>
<dbReference type="Proteomes" id="UP001458946">
    <property type="component" value="Unassembled WGS sequence"/>
</dbReference>
<sequence length="929" mass="101777">MTTTSNNIRTFTLGALQAAGVTVQAVDDGQAYRAVISSPDLRQILQRGALHFTFDEEYFDIHRDSDVEYVAPGYPLLDALIRMTQARFTVSEAIIPHQNTPTQLIQGGLLPLELQRSGRYRPLLRFRIRVTYKSDSYEEEIIAVTVDPQTGQTIPTTNADWPLYPVTDKVEKLVQAPSEAVVRQAWSVVEKEIQTIVADKIARQEDMANRRLHQELSKLEQYLLSQHVLNTPDGQRRIKELKDRYGLTVKLDLIFAELLHYPVEMVTGKVTRQHPRTLKSWTEVLKFEIDRYTGRIDKPPTCPVCHTPLTTLAPCDDGGHVVCPVCSTQCATCGTYHCADHPLSSCEVNGCGSGHCPECLHRCERCSHSMCADTCSVRCPDCQREVCQDCTNRCAECQHLACADHFERCHITQVPLCGRHAVKCESCGLPTHSAHLHRLTRPSGQQMALCDTCCVPCAITGELFHPDDLIQCHHTNRRISPAHIAVCPGCRHPVGHDVLVKTVDGVEACPSCVAKCWACQGTHLLNDLKRCAGDHQGQNVLLCKNHQYACVSCPPGTVYCSSHTKKCAVGGEQVCTSHTFVSSLTGRTLCAEHVHKCPDCQKAVATDELVTVTDRSGRQRQVCSACTAECLDCAPGQKVHAKIDLTTCHCQQGGPLHKTCAAHTVVCHVTRTSYASSHTVKCQSCNQVVGQDQTKMTKQGKVICLDCVGVCPHCPPGTVHALTGLRLCSTCNKVACAEHTHSCCDCGVNVCENHATRLSDGSCACSSHACSCDQCGKKIAVSRSEPCNSSAGERLCADCRITCPSCKGTHCTTHSHRCRYCGQTYCQNCCGNICAICTSLQASGSEVQRIRRHLKTIKALGVDLPDEASAPIKVSTKGARVHVLYTPPAKGFMAAFARIFSKPPQRLAVLEESREGQFKLISDREVPST</sequence>
<reference evidence="1 2" key="1">
    <citation type="submission" date="2024-02" db="EMBL/GenBank/DDBJ databases">
        <title>Deinococcus xinjiangensis NBRC 107630.</title>
        <authorList>
            <person name="Ichikawa N."/>
            <person name="Katano-Makiyama Y."/>
            <person name="Hidaka K."/>
        </authorList>
    </citation>
    <scope>NUCLEOTIDE SEQUENCE [LARGE SCALE GENOMIC DNA]</scope>
    <source>
        <strain evidence="1 2">NBRC 107630</strain>
    </source>
</reference>
<comment type="caution">
    <text evidence="1">The sequence shown here is derived from an EMBL/GenBank/DDBJ whole genome shotgun (WGS) entry which is preliminary data.</text>
</comment>
<proteinExistence type="predicted"/>
<keyword evidence="2" id="KW-1185">Reference proteome</keyword>
<gene>
    <name evidence="1" type="ORF">Dxin01_02107</name>
</gene>